<evidence type="ECO:0000256" key="5">
    <source>
        <dbReference type="SAM" id="Phobius"/>
    </source>
</evidence>
<evidence type="ECO:0000259" key="6">
    <source>
        <dbReference type="Pfam" id="PF13515"/>
    </source>
</evidence>
<evidence type="ECO:0000256" key="3">
    <source>
        <dbReference type="ARBA" id="ARBA00022989"/>
    </source>
</evidence>
<keyword evidence="8" id="KW-1185">Reference proteome</keyword>
<accession>A0ABZ2U547</accession>
<proteinExistence type="predicted"/>
<feature type="transmembrane region" description="Helical" evidence="5">
    <location>
        <begin position="77"/>
        <end position="98"/>
    </location>
</feature>
<name>A0ABZ2U547_9ACTN</name>
<gene>
    <name evidence="7" type="ORF">RVF87_07465</name>
</gene>
<protein>
    <submittedName>
        <fullName evidence="7">FUSC family protein</fullName>
    </submittedName>
</protein>
<keyword evidence="3 5" id="KW-1133">Transmembrane helix</keyword>
<comment type="subcellular location">
    <subcellularLocation>
        <location evidence="1">Membrane</location>
        <topology evidence="1">Multi-pass membrane protein</topology>
    </subcellularLocation>
</comment>
<dbReference type="Proteomes" id="UP001479933">
    <property type="component" value="Chromosome"/>
</dbReference>
<organism evidence="7 8">
    <name type="scientific">Gordonia hydrophobica</name>
    <dbReference type="NCBI Taxonomy" id="40516"/>
    <lineage>
        <taxon>Bacteria</taxon>
        <taxon>Bacillati</taxon>
        <taxon>Actinomycetota</taxon>
        <taxon>Actinomycetes</taxon>
        <taxon>Mycobacteriales</taxon>
        <taxon>Gordoniaceae</taxon>
        <taxon>Gordonia</taxon>
    </lineage>
</organism>
<evidence type="ECO:0000256" key="4">
    <source>
        <dbReference type="ARBA" id="ARBA00023136"/>
    </source>
</evidence>
<dbReference type="Pfam" id="PF13515">
    <property type="entry name" value="FUSC_2"/>
    <property type="match status" value="1"/>
</dbReference>
<sequence>MPAGDQPASEPLVRRVGRLVRLPQTSSTTWHILQCSVAAGIAWLVATELLHHDLPYFAPVTATVGLGVSFDRRLRRVVEVCAGVTVGVVIASVVSLAVGTGPIQVTAMVAAAMALTLRWGGGPTLALQACTQAIAVSTLTGADGAVLDHWIDAGVGGVVALGIAVLRPPNPISLVRVQIARYLESVAAVVSDCGALVAAPSPEAVPRIDNTANDLSDAYSELAEAATESVASARQPPTYKAMRESAARVASMMDALDEVTRSTQHMVRLTTTSVRRDQSPDPAWGSLYRDLATSLRTIAARIQSSGDLEQFRTGLVAVAHQTLDVDRRHSAPVAVAALVSIRSLVIDALILTGCTEREALRLVPGMPT</sequence>
<dbReference type="EMBL" id="CP136137">
    <property type="protein sequence ID" value="WYY08885.1"/>
    <property type="molecule type" value="Genomic_DNA"/>
</dbReference>
<keyword evidence="4 5" id="KW-0472">Membrane</keyword>
<reference evidence="7 8" key="1">
    <citation type="journal article" date="2023" name="Virus Evol.">
        <title>Computational host range prediction-The good, the bad, and the ugly.</title>
        <authorList>
            <person name="Howell A.A."/>
            <person name="Versoza C.J."/>
            <person name="Pfeifer S.P."/>
        </authorList>
    </citation>
    <scope>NUCLEOTIDE SEQUENCE [LARGE SCALE GENOMIC DNA]</scope>
    <source>
        <strain evidence="7 8">1610/1b</strain>
    </source>
</reference>
<keyword evidence="2 5" id="KW-0812">Transmembrane</keyword>
<evidence type="ECO:0000256" key="1">
    <source>
        <dbReference type="ARBA" id="ARBA00004141"/>
    </source>
</evidence>
<feature type="domain" description="Integral membrane bound transporter" evidence="6">
    <location>
        <begin position="42"/>
        <end position="161"/>
    </location>
</feature>
<dbReference type="RefSeq" id="WP_066169827.1">
    <property type="nucleotide sequence ID" value="NZ_CP136137.1"/>
</dbReference>
<evidence type="ECO:0000313" key="8">
    <source>
        <dbReference type="Proteomes" id="UP001479933"/>
    </source>
</evidence>
<dbReference type="InterPro" id="IPR049453">
    <property type="entry name" value="Memb_transporter_dom"/>
</dbReference>
<evidence type="ECO:0000313" key="7">
    <source>
        <dbReference type="EMBL" id="WYY08885.1"/>
    </source>
</evidence>
<evidence type="ECO:0000256" key="2">
    <source>
        <dbReference type="ARBA" id="ARBA00022692"/>
    </source>
</evidence>